<gene>
    <name evidence="2" type="ordered locus">Saro_2041</name>
</gene>
<evidence type="ECO:0000313" key="3">
    <source>
        <dbReference type="Proteomes" id="UP000009134"/>
    </source>
</evidence>
<dbReference type="HOGENOM" id="CLU_091428_2_0_5"/>
<sequence>MLAMKYDQGNPEELREKFWKAMAASPYVMLQLDADPDTAAPMTAQLDKDASSAIWFFTSRDNRFAEMGGATATFASKGHDVFARFHGMLVEETDRARLDKQWNNFVEAWFPGGKDSPNLLFLRMDLGDASIWAGEMGVIGTAKMALGMDVTDDVKGGYTNTKL</sequence>
<reference evidence="3" key="1">
    <citation type="submission" date="2006-01" db="EMBL/GenBank/DDBJ databases">
        <title>Complete sequence of Novosphingobium aromaticivorans DSM 12444.</title>
        <authorList>
            <consortium name="US DOE Joint Genome Institute"/>
            <person name="Copeland A."/>
            <person name="Lucas S."/>
            <person name="Lapidus A."/>
            <person name="Barry K."/>
            <person name="Detter J.C."/>
            <person name="Glavina T."/>
            <person name="Hammon N."/>
            <person name="Israni S."/>
            <person name="Pitluck S."/>
            <person name="Chain P."/>
            <person name="Malfatti S."/>
            <person name="Shin M."/>
            <person name="Vergez L."/>
            <person name="Schmutz J."/>
            <person name="Larimer F."/>
            <person name="Land M."/>
            <person name="Kyrpides N."/>
            <person name="Ivanova N."/>
            <person name="Fredrickson J."/>
            <person name="Balkwill D."/>
            <person name="Romine M.F."/>
            <person name="Richardson P."/>
        </authorList>
    </citation>
    <scope>NUCLEOTIDE SEQUENCE [LARGE SCALE GENOMIC DNA]</scope>
    <source>
        <strain evidence="3">ATCC 700278 / DSM 12444 / CCUG 56034 / CIP 105152 / NBRC 16084 / F199</strain>
    </source>
</reference>
<dbReference type="EMBL" id="CP000248">
    <property type="protein sequence ID" value="ABD26480.1"/>
    <property type="molecule type" value="Genomic_DNA"/>
</dbReference>
<dbReference type="Proteomes" id="UP000009134">
    <property type="component" value="Chromosome"/>
</dbReference>
<dbReference type="PANTHER" id="PTHR34818:SF1">
    <property type="entry name" value="PROTEIN BLI-3"/>
    <property type="match status" value="1"/>
</dbReference>
<dbReference type="KEGG" id="nar:Saro_2041"/>
<evidence type="ECO:0000313" key="2">
    <source>
        <dbReference type="EMBL" id="ABD26480.1"/>
    </source>
</evidence>
<accession>Q2G6P3</accession>
<evidence type="ECO:0000259" key="1">
    <source>
        <dbReference type="Pfam" id="PF16242"/>
    </source>
</evidence>
<dbReference type="SUPFAM" id="SSF50475">
    <property type="entry name" value="FMN-binding split barrel"/>
    <property type="match status" value="1"/>
</dbReference>
<dbReference type="Pfam" id="PF16242">
    <property type="entry name" value="Pyrid_ox_like"/>
    <property type="match status" value="1"/>
</dbReference>
<name>Q2G6P3_NOVAD</name>
<proteinExistence type="predicted"/>
<keyword evidence="3" id="KW-1185">Reference proteome</keyword>
<dbReference type="Gene3D" id="2.30.110.10">
    <property type="entry name" value="Electron Transport, Fmn-binding Protein, Chain A"/>
    <property type="match status" value="1"/>
</dbReference>
<dbReference type="InterPro" id="IPR052917">
    <property type="entry name" value="Stress-Dev_Protein"/>
</dbReference>
<dbReference type="STRING" id="279238.Saro_2041"/>
<dbReference type="PANTHER" id="PTHR34818">
    <property type="entry name" value="PROTEIN BLI-3"/>
    <property type="match status" value="1"/>
</dbReference>
<dbReference type="InterPro" id="IPR012349">
    <property type="entry name" value="Split_barrel_FMN-bd"/>
</dbReference>
<feature type="domain" description="General stress protein FMN-binding split barrel" evidence="1">
    <location>
        <begin position="15"/>
        <end position="142"/>
    </location>
</feature>
<dbReference type="InterPro" id="IPR038725">
    <property type="entry name" value="YdaG_split_barrel_FMN-bd"/>
</dbReference>
<organism evidence="2 3">
    <name type="scientific">Novosphingobium aromaticivorans (strain ATCC 700278 / DSM 12444 / CCUG 56034 / CIP 105152 / NBRC 16084 / F199)</name>
    <dbReference type="NCBI Taxonomy" id="279238"/>
    <lineage>
        <taxon>Bacteria</taxon>
        <taxon>Pseudomonadati</taxon>
        <taxon>Pseudomonadota</taxon>
        <taxon>Alphaproteobacteria</taxon>
        <taxon>Sphingomonadales</taxon>
        <taxon>Sphingomonadaceae</taxon>
        <taxon>Novosphingobium</taxon>
    </lineage>
</organism>
<dbReference type="AlphaFoldDB" id="Q2G6P3"/>
<dbReference type="SMR" id="Q2G6P3"/>
<dbReference type="eggNOG" id="COG3871">
    <property type="taxonomic scope" value="Bacteria"/>
</dbReference>
<protein>
    <submittedName>
        <fullName evidence="2">General stress protein</fullName>
    </submittedName>
</protein>